<feature type="compositionally biased region" description="Polar residues" evidence="1">
    <location>
        <begin position="202"/>
        <end position="219"/>
    </location>
</feature>
<dbReference type="EMBL" id="LIAE01007943">
    <property type="protein sequence ID" value="PAV76156.1"/>
    <property type="molecule type" value="Genomic_DNA"/>
</dbReference>
<accession>A0A2A2KQ84</accession>
<evidence type="ECO:0000313" key="2">
    <source>
        <dbReference type="EMBL" id="PAV76156.1"/>
    </source>
</evidence>
<dbReference type="AlphaFoldDB" id="A0A2A2KQ84"/>
<feature type="compositionally biased region" description="Low complexity" evidence="1">
    <location>
        <begin position="119"/>
        <end position="137"/>
    </location>
</feature>
<feature type="compositionally biased region" description="Polar residues" evidence="1">
    <location>
        <begin position="141"/>
        <end position="170"/>
    </location>
</feature>
<dbReference type="Proteomes" id="UP000218231">
    <property type="component" value="Unassembled WGS sequence"/>
</dbReference>
<feature type="compositionally biased region" description="Low complexity" evidence="1">
    <location>
        <begin position="171"/>
        <end position="201"/>
    </location>
</feature>
<name>A0A2A2KQ84_9BILA</name>
<feature type="region of interest" description="Disordered" evidence="1">
    <location>
        <begin position="70"/>
        <end position="219"/>
    </location>
</feature>
<sequence>MSASSLPLCSSSAFSSRQVFHYKLPSVYGPLLRKEGVTHEIGKLAAVLKEEIKCKNQSSSSVEDIKQEALKTFGLQEKSRTKKSKKKLEKAVEEAGNGTGSGSGEDEPIAARTRKRSSPESSNSSKSSNSSTASSKVSRLKLSSTPLSSRSATVSTGTSQTATEPGPSSLSAPQQSPNQPGPSSSSAPSSPLFPSSSATPAQPVNQQRNSTIPESDSNPNLIVRNILDQIGCHMQFFLISATTSGLPSRFSSFAPMSSAENAPTALSIRNIDRIKQHFKEEENGSVLEALSQIAKELSSRNEDKGIDSILQLYNTLKQVGLQIFE</sequence>
<evidence type="ECO:0000313" key="3">
    <source>
        <dbReference type="Proteomes" id="UP000218231"/>
    </source>
</evidence>
<reference evidence="2 3" key="1">
    <citation type="journal article" date="2017" name="Curr. Biol.">
        <title>Genome architecture and evolution of a unichromosomal asexual nematode.</title>
        <authorList>
            <person name="Fradin H."/>
            <person name="Zegar C."/>
            <person name="Gutwein M."/>
            <person name="Lucas J."/>
            <person name="Kovtun M."/>
            <person name="Corcoran D."/>
            <person name="Baugh L.R."/>
            <person name="Kiontke K."/>
            <person name="Gunsalus K."/>
            <person name="Fitch D.H."/>
            <person name="Piano F."/>
        </authorList>
    </citation>
    <scope>NUCLEOTIDE SEQUENCE [LARGE SCALE GENOMIC DNA]</scope>
    <source>
        <strain evidence="2">PF1309</strain>
    </source>
</reference>
<keyword evidence="3" id="KW-1185">Reference proteome</keyword>
<evidence type="ECO:0000256" key="1">
    <source>
        <dbReference type="SAM" id="MobiDB-lite"/>
    </source>
</evidence>
<organism evidence="2 3">
    <name type="scientific">Diploscapter pachys</name>
    <dbReference type="NCBI Taxonomy" id="2018661"/>
    <lineage>
        <taxon>Eukaryota</taxon>
        <taxon>Metazoa</taxon>
        <taxon>Ecdysozoa</taxon>
        <taxon>Nematoda</taxon>
        <taxon>Chromadorea</taxon>
        <taxon>Rhabditida</taxon>
        <taxon>Rhabditina</taxon>
        <taxon>Rhabditomorpha</taxon>
        <taxon>Rhabditoidea</taxon>
        <taxon>Rhabditidae</taxon>
        <taxon>Diploscapter</taxon>
    </lineage>
</organism>
<comment type="caution">
    <text evidence="2">The sequence shown here is derived from an EMBL/GenBank/DDBJ whole genome shotgun (WGS) entry which is preliminary data.</text>
</comment>
<proteinExistence type="predicted"/>
<gene>
    <name evidence="2" type="ORF">WR25_15996</name>
</gene>
<protein>
    <submittedName>
        <fullName evidence="2">Uncharacterized protein</fullName>
    </submittedName>
</protein>